<keyword evidence="3 4" id="KW-0413">Isomerase</keyword>
<comment type="function">
    <text evidence="4">Formation of pseudouridine at positions 38, 39 and 40 in the anticodon stem and loop of transfer RNAs.</text>
</comment>
<accession>A0A1G6KEQ0</accession>
<evidence type="ECO:0000256" key="4">
    <source>
        <dbReference type="HAMAP-Rule" id="MF_00171"/>
    </source>
</evidence>
<dbReference type="InterPro" id="IPR020095">
    <property type="entry name" value="PsdUridine_synth_TruA_C"/>
</dbReference>
<dbReference type="InterPro" id="IPR020094">
    <property type="entry name" value="TruA/RsuA/RluB/E/F_N"/>
</dbReference>
<protein>
    <recommendedName>
        <fullName evidence="4">tRNA pseudouridine synthase A</fullName>
        <ecNumber evidence="4">5.4.99.12</ecNumber>
    </recommendedName>
    <alternativeName>
        <fullName evidence="4">tRNA pseudouridine(38-40) synthase</fullName>
    </alternativeName>
    <alternativeName>
        <fullName evidence="4">tRNA pseudouridylate synthase I</fullName>
    </alternativeName>
    <alternativeName>
        <fullName evidence="4">tRNA-uridine isomerase I</fullName>
    </alternativeName>
</protein>
<dbReference type="AlphaFoldDB" id="A0A1G6KEQ0"/>
<dbReference type="PANTHER" id="PTHR11142">
    <property type="entry name" value="PSEUDOURIDYLATE SYNTHASE"/>
    <property type="match status" value="1"/>
</dbReference>
<evidence type="ECO:0000256" key="1">
    <source>
        <dbReference type="ARBA" id="ARBA00009375"/>
    </source>
</evidence>
<dbReference type="GO" id="GO:0031119">
    <property type="term" value="P:tRNA pseudouridine synthesis"/>
    <property type="evidence" value="ECO:0007669"/>
    <property type="project" value="UniProtKB-UniRule"/>
</dbReference>
<dbReference type="PIRSF" id="PIRSF001430">
    <property type="entry name" value="tRNA_psdUrid_synth"/>
    <property type="match status" value="1"/>
</dbReference>
<evidence type="ECO:0000256" key="6">
    <source>
        <dbReference type="PIRSR" id="PIRSR001430-2"/>
    </source>
</evidence>
<dbReference type="PANTHER" id="PTHR11142:SF0">
    <property type="entry name" value="TRNA PSEUDOURIDINE SYNTHASE-LIKE 1"/>
    <property type="match status" value="1"/>
</dbReference>
<evidence type="ECO:0000256" key="2">
    <source>
        <dbReference type="ARBA" id="ARBA00022694"/>
    </source>
</evidence>
<dbReference type="Proteomes" id="UP000199039">
    <property type="component" value="Unassembled WGS sequence"/>
</dbReference>
<dbReference type="Gene3D" id="3.30.70.580">
    <property type="entry name" value="Pseudouridine synthase I, catalytic domain, N-terminal subdomain"/>
    <property type="match status" value="1"/>
</dbReference>
<comment type="catalytic activity">
    <reaction evidence="4 7">
        <text>uridine(38/39/40) in tRNA = pseudouridine(38/39/40) in tRNA</text>
        <dbReference type="Rhea" id="RHEA:22376"/>
        <dbReference type="Rhea" id="RHEA-COMP:10085"/>
        <dbReference type="Rhea" id="RHEA-COMP:10087"/>
        <dbReference type="ChEBI" id="CHEBI:65314"/>
        <dbReference type="ChEBI" id="CHEBI:65315"/>
        <dbReference type="EC" id="5.4.99.12"/>
    </reaction>
</comment>
<keyword evidence="2 4" id="KW-0819">tRNA processing</keyword>
<name>A0A1G6KEQ0_9MICO</name>
<dbReference type="CDD" id="cd02570">
    <property type="entry name" value="PseudoU_synth_EcTruA"/>
    <property type="match status" value="1"/>
</dbReference>
<dbReference type="InterPro" id="IPR001406">
    <property type="entry name" value="PsdUridine_synth_TruA"/>
</dbReference>
<feature type="binding site" evidence="4 6">
    <location>
        <position position="129"/>
    </location>
    <ligand>
        <name>substrate</name>
    </ligand>
</feature>
<dbReference type="EMBL" id="FMYH01000002">
    <property type="protein sequence ID" value="SDC29433.1"/>
    <property type="molecule type" value="Genomic_DNA"/>
</dbReference>
<dbReference type="GO" id="GO:0003723">
    <property type="term" value="F:RNA binding"/>
    <property type="evidence" value="ECO:0007669"/>
    <property type="project" value="InterPro"/>
</dbReference>
<evidence type="ECO:0000256" key="7">
    <source>
        <dbReference type="RuleBase" id="RU003792"/>
    </source>
</evidence>
<dbReference type="GO" id="GO:0160147">
    <property type="term" value="F:tRNA pseudouridine(38-40) synthase activity"/>
    <property type="evidence" value="ECO:0007669"/>
    <property type="project" value="UniProtKB-EC"/>
</dbReference>
<reference evidence="9 10" key="1">
    <citation type="submission" date="2016-09" db="EMBL/GenBank/DDBJ databases">
        <authorList>
            <person name="Capua I."/>
            <person name="De Benedictis P."/>
            <person name="Joannis T."/>
            <person name="Lombin L.H."/>
            <person name="Cattoli G."/>
        </authorList>
    </citation>
    <scope>NUCLEOTIDE SEQUENCE [LARGE SCALE GENOMIC DNA]</scope>
    <source>
        <strain evidence="9 10">ISLP-3</strain>
    </source>
</reference>
<comment type="similarity">
    <text evidence="1 4 7">Belongs to the tRNA pseudouridine synthase TruA family.</text>
</comment>
<evidence type="ECO:0000313" key="9">
    <source>
        <dbReference type="EMBL" id="SDC29433.1"/>
    </source>
</evidence>
<feature type="domain" description="Pseudouridine synthase I TruA alpha/beta" evidence="8">
    <location>
        <begin position="163"/>
        <end position="269"/>
    </location>
</feature>
<evidence type="ECO:0000259" key="8">
    <source>
        <dbReference type="Pfam" id="PF01416"/>
    </source>
</evidence>
<dbReference type="HAMAP" id="MF_00171">
    <property type="entry name" value="TruA"/>
    <property type="match status" value="1"/>
</dbReference>
<sequence>MMYGVIRIRLDFSYRGTDFAGWATQPGLRTVEGVLDDALTTVLRVPAPRVTVAGRTDSGVHSRGQVAHLDLDPQVWARVAGRPGEARRTPAQALLSRLNGVLPGDLRVRAVSEAPPGFEARFGALLRRYTFRIADAPELHDPLTRDWVLWTRRGLDVGAMHAALQPLLGVRDFAAFCRPRPGATTIRHLQEFSWERPSQGPDAGLVVARIQADAFCHNMVRALVGASLAVGEGRQDIDWPAQVLALGERDPRAGVIDAHGLVLEEVLYPPDAELALRAEQIRARRMDEHVWVPGEP</sequence>
<organism evidence="9 10">
    <name type="scientific">Sanguibacter gelidistatuariae</name>
    <dbReference type="NCBI Taxonomy" id="1814289"/>
    <lineage>
        <taxon>Bacteria</taxon>
        <taxon>Bacillati</taxon>
        <taxon>Actinomycetota</taxon>
        <taxon>Actinomycetes</taxon>
        <taxon>Micrococcales</taxon>
        <taxon>Sanguibacteraceae</taxon>
        <taxon>Sanguibacter</taxon>
    </lineage>
</organism>
<dbReference type="Pfam" id="PF01416">
    <property type="entry name" value="PseudoU_synth_1"/>
    <property type="match status" value="1"/>
</dbReference>
<evidence type="ECO:0000256" key="3">
    <source>
        <dbReference type="ARBA" id="ARBA00023235"/>
    </source>
</evidence>
<feature type="active site" description="Nucleophile" evidence="4 5">
    <location>
        <position position="57"/>
    </location>
</feature>
<comment type="subunit">
    <text evidence="4">Homodimer.</text>
</comment>
<keyword evidence="10" id="KW-1185">Reference proteome</keyword>
<dbReference type="InterPro" id="IPR020097">
    <property type="entry name" value="PsdUridine_synth_TruA_a/b_dom"/>
</dbReference>
<gene>
    <name evidence="4" type="primary">truA</name>
    <name evidence="9" type="ORF">SAMN05216410_1578</name>
</gene>
<dbReference type="Gene3D" id="3.30.70.660">
    <property type="entry name" value="Pseudouridine synthase I, catalytic domain, C-terminal subdomain"/>
    <property type="match status" value="1"/>
</dbReference>
<dbReference type="STRING" id="1814289.SAMN05216410_1578"/>
<proteinExistence type="inferred from homology"/>
<dbReference type="SUPFAM" id="SSF55120">
    <property type="entry name" value="Pseudouridine synthase"/>
    <property type="match status" value="1"/>
</dbReference>
<comment type="caution">
    <text evidence="4">Lacks conserved residue(s) required for the propagation of feature annotation.</text>
</comment>
<dbReference type="EC" id="5.4.99.12" evidence="4"/>
<evidence type="ECO:0000313" key="10">
    <source>
        <dbReference type="Proteomes" id="UP000199039"/>
    </source>
</evidence>
<dbReference type="InterPro" id="IPR020103">
    <property type="entry name" value="PsdUridine_synth_cat_dom_sf"/>
</dbReference>
<evidence type="ECO:0000256" key="5">
    <source>
        <dbReference type="PIRSR" id="PIRSR001430-1"/>
    </source>
</evidence>